<gene>
    <name evidence="11" type="ORF">GUA46_12000</name>
</gene>
<dbReference type="PANTHER" id="PTHR30069">
    <property type="entry name" value="TONB-DEPENDENT OUTER MEMBRANE RECEPTOR"/>
    <property type="match status" value="1"/>
</dbReference>
<feature type="chain" id="PRO_5032999871" evidence="9">
    <location>
        <begin position="21"/>
        <end position="1017"/>
    </location>
</feature>
<dbReference type="GO" id="GO:0015344">
    <property type="term" value="F:siderophore uptake transmembrane transporter activity"/>
    <property type="evidence" value="ECO:0007669"/>
    <property type="project" value="TreeGrafter"/>
</dbReference>
<keyword evidence="4 8" id="KW-0812">Transmembrane</keyword>
<dbReference type="Pfam" id="PF13715">
    <property type="entry name" value="CarbopepD_reg_2"/>
    <property type="match status" value="1"/>
</dbReference>
<dbReference type="Gene3D" id="2.60.40.1120">
    <property type="entry name" value="Carboxypeptidase-like, regulatory domain"/>
    <property type="match status" value="1"/>
</dbReference>
<organism evidence="11 12">
    <name type="scientific">Flagellimonas chongwuensis</name>
    <dbReference type="NCBI Taxonomy" id="2697365"/>
    <lineage>
        <taxon>Bacteria</taxon>
        <taxon>Pseudomonadati</taxon>
        <taxon>Bacteroidota</taxon>
        <taxon>Flavobacteriia</taxon>
        <taxon>Flavobacteriales</taxon>
        <taxon>Flavobacteriaceae</taxon>
        <taxon>Flagellimonas</taxon>
    </lineage>
</organism>
<dbReference type="GO" id="GO:0009279">
    <property type="term" value="C:cell outer membrane"/>
    <property type="evidence" value="ECO:0007669"/>
    <property type="project" value="UniProtKB-SubCell"/>
</dbReference>
<comment type="subcellular location">
    <subcellularLocation>
        <location evidence="1 8">Cell outer membrane</location>
        <topology evidence="1 8">Multi-pass membrane protein</topology>
    </subcellularLocation>
</comment>
<dbReference type="InterPro" id="IPR023996">
    <property type="entry name" value="TonB-dep_OMP_SusC/RagA"/>
</dbReference>
<proteinExistence type="inferred from homology"/>
<evidence type="ECO:0000256" key="9">
    <source>
        <dbReference type="SAM" id="SignalP"/>
    </source>
</evidence>
<keyword evidence="2 8" id="KW-0813">Transport</keyword>
<dbReference type="NCBIfam" id="TIGR04057">
    <property type="entry name" value="SusC_RagA_signa"/>
    <property type="match status" value="1"/>
</dbReference>
<dbReference type="Gene3D" id="2.170.130.10">
    <property type="entry name" value="TonB-dependent receptor, plug domain"/>
    <property type="match status" value="1"/>
</dbReference>
<keyword evidence="5 9" id="KW-0732">Signal</keyword>
<evidence type="ECO:0000256" key="5">
    <source>
        <dbReference type="ARBA" id="ARBA00022729"/>
    </source>
</evidence>
<keyword evidence="7 8" id="KW-0998">Cell outer membrane</keyword>
<protein>
    <submittedName>
        <fullName evidence="11">SusC/RagA family TonB-linked outer membrane protein</fullName>
    </submittedName>
</protein>
<dbReference type="Proteomes" id="UP000558089">
    <property type="component" value="Unassembled WGS sequence"/>
</dbReference>
<evidence type="ECO:0000256" key="4">
    <source>
        <dbReference type="ARBA" id="ARBA00022692"/>
    </source>
</evidence>
<dbReference type="AlphaFoldDB" id="A0A850NIQ0"/>
<accession>A0A850NIQ0</accession>
<evidence type="ECO:0000256" key="6">
    <source>
        <dbReference type="ARBA" id="ARBA00023136"/>
    </source>
</evidence>
<sequence>MKKLLLAFTIFLFFSAFALAQLSVTGSVKDSNGQPLPGASVIVKGTTNGTQTDFDGNFSINIENDSDILVFSYVGFTTQEMTVGNQETIDVTLEEDTALLDEVVVVGYGTQERRKVTGAIETVQGDAVVETPVLTADNALAGRVAGLTVNQVNAEPGRDNARLLIRGVGTTGNNDPLIVIDGVANRGGFSRIDPNDIESISVLKDASAAIYGAQAANGVILVTTKRGKEGKPTISYSYNRAFVSPTREIELADAELYARSVNTLASQQGQPEVYSAEQIQAFANGSTPSTNWVNEVYKSFSDQQRHSLSVRGGAEKTKYFASLGMAQQDGLFKGNDDTGFKQYNVRANLDTEVAKNLNLRLDLAGRNERRDFLQYQDATLYGNTVRAAPDIPATIQGLPARGREAQNPLAIAQGPGYLRNNGYIFNSLINLDYHVPFIQGLTIGGWMAADYSTTQERHFFQPFTFYEDANSDGTVEAVQGGPSFNNNYLRVTDNDGLSLTYNANIDYNRTFDEHTIGVFMAYEQNKTTSDVTQAQRNGFETSQIDQLFAGSGDASLQSNTGYATELTRQNYFGRVSYDYASKYLVKFVFRYDGSSIFPEGNRFGFFPGVEAAWRISQEGFFADNIKFINELKLRGSYGELGNDRVDPFQYLNLFQVFSGNREGYVFGGQDVNIIGPSVVANPNITWETLETTNVGLDLGMFNNSLTFSADVFKQLRADILGPRNVSVPNYTGLDLPDENIREVENKGFELQARYNKSFNDFNFYVGANYNYAKSNVLFIDEEGIYPEEYQKAEGHVVGSTLAYDYLGFYRTEADLETYPSLSDNPRIGDPYYRDVNNDGIINSDDRIRIDSNTIPNGGFGVVPQVQYGFQIGGDYKGIELNAAFAGQAKAKQYLRYSFSNGNNGYRYFLENAFDPVFNPDGTLPAFNRGNNTQELSTLWLRDVSFLRLQSIELAYSLPTDIISTMGLSNLRFSISAFNLITWDKLKKDGLSDPASLNIEGWEYPFTKSINFGISLNF</sequence>
<dbReference type="PANTHER" id="PTHR30069:SF29">
    <property type="entry name" value="HEMOGLOBIN AND HEMOGLOBIN-HAPTOGLOBIN-BINDING PROTEIN 1-RELATED"/>
    <property type="match status" value="1"/>
</dbReference>
<evidence type="ECO:0000256" key="1">
    <source>
        <dbReference type="ARBA" id="ARBA00004571"/>
    </source>
</evidence>
<evidence type="ECO:0000313" key="12">
    <source>
        <dbReference type="Proteomes" id="UP000558089"/>
    </source>
</evidence>
<comment type="similarity">
    <text evidence="8">Belongs to the TonB-dependent receptor family.</text>
</comment>
<evidence type="ECO:0000256" key="8">
    <source>
        <dbReference type="PROSITE-ProRule" id="PRU01360"/>
    </source>
</evidence>
<dbReference type="SUPFAM" id="SSF49464">
    <property type="entry name" value="Carboxypeptidase regulatory domain-like"/>
    <property type="match status" value="1"/>
</dbReference>
<dbReference type="InterPro" id="IPR037066">
    <property type="entry name" value="Plug_dom_sf"/>
</dbReference>
<evidence type="ECO:0000259" key="10">
    <source>
        <dbReference type="Pfam" id="PF07715"/>
    </source>
</evidence>
<dbReference type="InterPro" id="IPR023997">
    <property type="entry name" value="TonB-dep_OMP_SusC/RagA_CS"/>
</dbReference>
<evidence type="ECO:0000256" key="2">
    <source>
        <dbReference type="ARBA" id="ARBA00022448"/>
    </source>
</evidence>
<comment type="caution">
    <text evidence="11">The sequence shown here is derived from an EMBL/GenBank/DDBJ whole genome shotgun (WGS) entry which is preliminary data.</text>
</comment>
<evidence type="ECO:0000256" key="3">
    <source>
        <dbReference type="ARBA" id="ARBA00022452"/>
    </source>
</evidence>
<dbReference type="RefSeq" id="WP_176620690.1">
    <property type="nucleotide sequence ID" value="NZ_WYET01000004.1"/>
</dbReference>
<dbReference type="FunFam" id="2.60.40.1120:FF:000003">
    <property type="entry name" value="Outer membrane protein Omp121"/>
    <property type="match status" value="1"/>
</dbReference>
<keyword evidence="6 8" id="KW-0472">Membrane</keyword>
<keyword evidence="12" id="KW-1185">Reference proteome</keyword>
<dbReference type="NCBIfam" id="TIGR04056">
    <property type="entry name" value="OMP_RagA_SusC"/>
    <property type="match status" value="1"/>
</dbReference>
<dbReference type="InterPro" id="IPR012910">
    <property type="entry name" value="Plug_dom"/>
</dbReference>
<dbReference type="InterPro" id="IPR008969">
    <property type="entry name" value="CarboxyPept-like_regulatory"/>
</dbReference>
<evidence type="ECO:0000256" key="7">
    <source>
        <dbReference type="ARBA" id="ARBA00023237"/>
    </source>
</evidence>
<dbReference type="Pfam" id="PF07715">
    <property type="entry name" value="Plug"/>
    <property type="match status" value="1"/>
</dbReference>
<dbReference type="FunFam" id="2.170.130.10:FF:000003">
    <property type="entry name" value="SusC/RagA family TonB-linked outer membrane protein"/>
    <property type="match status" value="1"/>
</dbReference>
<dbReference type="Gene3D" id="2.40.170.20">
    <property type="entry name" value="TonB-dependent receptor, beta-barrel domain"/>
    <property type="match status" value="1"/>
</dbReference>
<dbReference type="InterPro" id="IPR039426">
    <property type="entry name" value="TonB-dep_rcpt-like"/>
</dbReference>
<dbReference type="InterPro" id="IPR036942">
    <property type="entry name" value="Beta-barrel_TonB_sf"/>
</dbReference>
<reference evidence="11 12" key="1">
    <citation type="submission" date="2020-01" db="EMBL/GenBank/DDBJ databases">
        <title>Draft Genome Analysis of Muricauda sp. HICW Isolated from coastal seawater of PR China.</title>
        <authorList>
            <person name="Chen M.-X."/>
        </authorList>
    </citation>
    <scope>NUCLEOTIDE SEQUENCE [LARGE SCALE GENOMIC DNA]</scope>
    <source>
        <strain evidence="11 12">HICW</strain>
    </source>
</reference>
<dbReference type="GO" id="GO:0044718">
    <property type="term" value="P:siderophore transmembrane transport"/>
    <property type="evidence" value="ECO:0007669"/>
    <property type="project" value="TreeGrafter"/>
</dbReference>
<dbReference type="EMBL" id="WYET01000004">
    <property type="protein sequence ID" value="NVN19066.1"/>
    <property type="molecule type" value="Genomic_DNA"/>
</dbReference>
<feature type="domain" description="TonB-dependent receptor plug" evidence="10">
    <location>
        <begin position="113"/>
        <end position="219"/>
    </location>
</feature>
<name>A0A850NIQ0_9FLAO</name>
<feature type="signal peptide" evidence="9">
    <location>
        <begin position="1"/>
        <end position="20"/>
    </location>
</feature>
<evidence type="ECO:0000313" key="11">
    <source>
        <dbReference type="EMBL" id="NVN19066.1"/>
    </source>
</evidence>
<keyword evidence="3 8" id="KW-1134">Transmembrane beta strand</keyword>
<dbReference type="SUPFAM" id="SSF56935">
    <property type="entry name" value="Porins"/>
    <property type="match status" value="1"/>
</dbReference>
<dbReference type="PROSITE" id="PS52016">
    <property type="entry name" value="TONB_DEPENDENT_REC_3"/>
    <property type="match status" value="1"/>
</dbReference>